<dbReference type="InterPro" id="IPR000209">
    <property type="entry name" value="Peptidase_S8/S53_dom"/>
</dbReference>
<dbReference type="PROSITE" id="PS00136">
    <property type="entry name" value="SUBTILASE_ASP"/>
    <property type="match status" value="1"/>
</dbReference>
<dbReference type="Pfam" id="PF00082">
    <property type="entry name" value="Peptidase_S8"/>
    <property type="match status" value="1"/>
</dbReference>
<dbReference type="InterPro" id="IPR034074">
    <property type="entry name" value="Y4bN_pept_dom"/>
</dbReference>
<dbReference type="CDD" id="cd04847">
    <property type="entry name" value="Peptidases_S8_Subtilisin_like_2"/>
    <property type="match status" value="1"/>
</dbReference>
<evidence type="ECO:0000256" key="1">
    <source>
        <dbReference type="ARBA" id="ARBA00011073"/>
    </source>
</evidence>
<dbReference type="AlphaFoldDB" id="A0A3M0IQ93"/>
<evidence type="ECO:0000256" key="5">
    <source>
        <dbReference type="SAM" id="MobiDB-lite"/>
    </source>
</evidence>
<name>A0A3M0IQ93_9ACTN</name>
<evidence type="ECO:0000256" key="2">
    <source>
        <dbReference type="ARBA" id="ARBA00022670"/>
    </source>
</evidence>
<dbReference type="InterPro" id="IPR023827">
    <property type="entry name" value="Peptidase_S8_Asp-AS"/>
</dbReference>
<protein>
    <submittedName>
        <fullName evidence="7">Subtilisin family serine protease</fullName>
    </submittedName>
</protein>
<keyword evidence="2 7" id="KW-0645">Protease</keyword>
<gene>
    <name evidence="7" type="ORF">CTZ28_20405</name>
</gene>
<feature type="compositionally biased region" description="Basic and acidic residues" evidence="5">
    <location>
        <begin position="35"/>
        <end position="51"/>
    </location>
</feature>
<evidence type="ECO:0000313" key="8">
    <source>
        <dbReference type="Proteomes" id="UP000270471"/>
    </source>
</evidence>
<evidence type="ECO:0000256" key="3">
    <source>
        <dbReference type="ARBA" id="ARBA00022801"/>
    </source>
</evidence>
<comment type="similarity">
    <text evidence="1">Belongs to the peptidase S8 family.</text>
</comment>
<dbReference type="GO" id="GO:0006508">
    <property type="term" value="P:proteolysis"/>
    <property type="evidence" value="ECO:0007669"/>
    <property type="project" value="UniProtKB-KW"/>
</dbReference>
<feature type="region of interest" description="Disordered" evidence="5">
    <location>
        <begin position="1"/>
        <end position="51"/>
    </location>
</feature>
<dbReference type="Proteomes" id="UP000270471">
    <property type="component" value="Unassembled WGS sequence"/>
</dbReference>
<keyword evidence="4" id="KW-0720">Serine protease</keyword>
<evidence type="ECO:0000256" key="4">
    <source>
        <dbReference type="ARBA" id="ARBA00022825"/>
    </source>
</evidence>
<dbReference type="Gene3D" id="3.40.50.200">
    <property type="entry name" value="Peptidase S8/S53 domain"/>
    <property type="match status" value="1"/>
</dbReference>
<keyword evidence="8" id="KW-1185">Reference proteome</keyword>
<dbReference type="GO" id="GO:0004252">
    <property type="term" value="F:serine-type endopeptidase activity"/>
    <property type="evidence" value="ECO:0007669"/>
    <property type="project" value="InterPro"/>
</dbReference>
<comment type="caution">
    <text evidence="7">The sequence shown here is derived from an EMBL/GenBank/DDBJ whole genome shotgun (WGS) entry which is preliminary data.</text>
</comment>
<dbReference type="EMBL" id="PENI01000012">
    <property type="protein sequence ID" value="RMB84266.1"/>
    <property type="molecule type" value="Genomic_DNA"/>
</dbReference>
<sequence>MPEGSPPSAPHLLVPWSPRTLTPRPPAPAVQPSKLVDRSADRAGHASRLKTDVEEVQSEALLHRQTVDDRDRAAGFAVTVQAAPEHELKLDSLDKSDLTLMNVREADEQHPQEAVVWIPDGAVPTLLRKIDQFAAEDSPSGSPRNAALVANIEQIERATVENLWQEKLPLPDEGADVWWELWIDSKLSDSDAVETLRRLAQANGWQVAQRTIGIAQFKVAQVHTSIRGLTQILRTNACPSEIRKPTFTEELHSRALRELHRDFVADLVNRIRPASTGAPVVTLLDTGVDQEHPLLRPVLIAAHSVMGQEGPDDNHPQGHGTRMAGLTAFGDLESALTSLTPVQLDHHVETVKILPRRQLDIPRPHGEVTATAVATAETADPENPRTRVFGMAVTAESGPDSNGTDGTATLWSASVDAVAAGTDITVTDDRIDLLGPPEPTQSRLLVISAGNIRDHRATDLIAADGSSTHLALCDTSRIEDPAQAWNALTVGAHTEIDHVPTHQDYAGYRAVAAPGTLSPHSRTSVMFKEAAACKPDIVMEGGNLLVDQEVTRVDGHDASSLTTTARSHLGQLLTTIDATSAATAQAARLAALAHARYPNLRAETVRGLLVHEAQWTDAMTEGVFNRNGRRKISAGQFTRTVLRRYGWGVPTEERVLASTASAVTMIIQGSLVPFVRERRDIRLGELKLHELPWPREQLLDLGAAEVRLRVTLSYFIEPNPGRKGMLGQHTYASHRLRFALKGPYETTQQFEGRIAQAAQAEDDARTTIRPFDSDRNWLVGPTNRERGSLHADIWRGTAQELADCGVLAVYPAGGWWKYNNSANRVGRPMTYGLLVSLTTPEVTADLYTPTAIQLGVPVPTEIASAVETSIIDSRLF</sequence>
<organism evidence="7 8">
    <name type="scientific">Streptomyces shenzhenensis</name>
    <dbReference type="NCBI Taxonomy" id="943815"/>
    <lineage>
        <taxon>Bacteria</taxon>
        <taxon>Bacillati</taxon>
        <taxon>Actinomycetota</taxon>
        <taxon>Actinomycetes</taxon>
        <taxon>Kitasatosporales</taxon>
        <taxon>Streptomycetaceae</taxon>
        <taxon>Streptomyces</taxon>
    </lineage>
</organism>
<evidence type="ECO:0000313" key="7">
    <source>
        <dbReference type="EMBL" id="RMB84266.1"/>
    </source>
</evidence>
<proteinExistence type="inferred from homology"/>
<dbReference type="InterPro" id="IPR015500">
    <property type="entry name" value="Peptidase_S8_subtilisin-rel"/>
</dbReference>
<feature type="domain" description="Peptidase S8/S53" evidence="6">
    <location>
        <begin position="279"/>
        <end position="648"/>
    </location>
</feature>
<reference evidence="7 8" key="1">
    <citation type="submission" date="2017-11" db="EMBL/GenBank/DDBJ databases">
        <title>Draft genome of actinobacteria isolated from guarana (Paullinia cupana (Mart.) Ducke.</title>
        <authorList>
            <person name="Siqueira K.A."/>
            <person name="Liotti R.G."/>
            <person name="Mendes T.A.O."/>
            <person name="Soares M.A."/>
        </authorList>
    </citation>
    <scope>NUCLEOTIDE SEQUENCE [LARGE SCALE GENOMIC DNA]</scope>
    <source>
        <strain evidence="7 8">193</strain>
    </source>
</reference>
<dbReference type="InterPro" id="IPR036852">
    <property type="entry name" value="Peptidase_S8/S53_dom_sf"/>
</dbReference>
<keyword evidence="3" id="KW-0378">Hydrolase</keyword>
<dbReference type="OrthoDB" id="9768989at2"/>
<dbReference type="SUPFAM" id="SSF52743">
    <property type="entry name" value="Subtilisin-like"/>
    <property type="match status" value="1"/>
</dbReference>
<dbReference type="PRINTS" id="PR00723">
    <property type="entry name" value="SUBTILISIN"/>
</dbReference>
<evidence type="ECO:0000259" key="6">
    <source>
        <dbReference type="Pfam" id="PF00082"/>
    </source>
</evidence>
<accession>A0A3M0IQ93</accession>